<sequence length="615" mass="67631">MDITKFVVSGRDAALLYGDYATYQSQLAKKLLKSRKKLGIATRNRGKFSKKGDITALQIAENHEYIHLLLLTSERAWANAMAIKSSHASNANGVSGKTKSHIVSRLEKAAKAAEQLVELLSQTDAGATQNDKLESRAYAAQIRGAAQFENQHWDQSLKSYAISRIIYNAMATSTKGDIFKDLLSDTIDPSIRYAAYQLKTPRTIPIPAIASRAFPRSDVALVQQINEIDPKLLKQAQTEVAKEGQDAENAPKTLTWRSREVKIEDAAISLAWGRVEEAKAKLSEQWPSLANAEPRDVAAAYDDILEATQDAADATKEAIDELRGEGISQSDSRMQSLQITRTAVNYEMISWRIGRNRVLTGRDDGLAENYISSRKKSKKDETAKKPKEETPGRKAAKLKELVALYEGTLQSLDAVRELPGVANDEDLAERLGSTAEYFQALKSLSIARSHAIIGNAVNALALIKHATSKAQEAASTLVNDAQPDLSSPCNIEVSGNNAKSLTNFLQGELQRNRALVHLSNLLRNVESSEDDIKNVPLIERLREYPSGGTDLANLVNIPPRLSTIPVKPIFLDVAWNYIDYPGKEPQVAPPTKDEQASESGTKPQSQKRGWFGFGR</sequence>
<dbReference type="Gene3D" id="1.10.3450.40">
    <property type="entry name" value="Signal recognition particle, SRP68 subunit, RNA-binding domain"/>
    <property type="match status" value="1"/>
</dbReference>
<dbReference type="HOGENOM" id="CLU_018649_2_0_1"/>
<keyword evidence="4 10" id="KW-0963">Cytoplasm</keyword>
<organism evidence="12 13">
    <name type="scientific">Colletotrichum sublineola</name>
    <name type="common">Sorghum anthracnose fungus</name>
    <dbReference type="NCBI Taxonomy" id="1173701"/>
    <lineage>
        <taxon>Eukaryota</taxon>
        <taxon>Fungi</taxon>
        <taxon>Dikarya</taxon>
        <taxon>Ascomycota</taxon>
        <taxon>Pezizomycotina</taxon>
        <taxon>Sordariomycetes</taxon>
        <taxon>Hypocreomycetidae</taxon>
        <taxon>Glomerellales</taxon>
        <taxon>Glomerellaceae</taxon>
        <taxon>Colletotrichum</taxon>
        <taxon>Colletotrichum graminicola species complex</taxon>
    </lineage>
</organism>
<reference evidence="13" key="1">
    <citation type="journal article" date="2014" name="Genome Announc.">
        <title>Draft genome sequence of Colletotrichum sublineola, a destructive pathogen of cultivated sorghum.</title>
        <authorList>
            <person name="Baroncelli R."/>
            <person name="Sanz-Martin J.M."/>
            <person name="Rech G.E."/>
            <person name="Sukno S.A."/>
            <person name="Thon M.R."/>
        </authorList>
    </citation>
    <scope>NUCLEOTIDE SEQUENCE [LARGE SCALE GENOMIC DNA]</scope>
    <source>
        <strain evidence="13">TX430BB</strain>
    </source>
</reference>
<gene>
    <name evidence="12" type="ORF">CSUB01_02021</name>
</gene>
<evidence type="ECO:0000313" key="13">
    <source>
        <dbReference type="Proteomes" id="UP000027238"/>
    </source>
</evidence>
<evidence type="ECO:0000313" key="12">
    <source>
        <dbReference type="EMBL" id="KDN70580.1"/>
    </source>
</evidence>
<dbReference type="GO" id="GO:0005786">
    <property type="term" value="C:signal recognition particle, endoplasmic reticulum targeting"/>
    <property type="evidence" value="ECO:0007669"/>
    <property type="project" value="UniProtKB-KW"/>
</dbReference>
<evidence type="ECO:0000256" key="8">
    <source>
        <dbReference type="ARBA" id="ARBA00023274"/>
    </source>
</evidence>
<dbReference type="CDD" id="cd15481">
    <property type="entry name" value="SRP68-RBD"/>
    <property type="match status" value="1"/>
</dbReference>
<dbReference type="GO" id="GO:0006614">
    <property type="term" value="P:SRP-dependent cotranslational protein targeting to membrane"/>
    <property type="evidence" value="ECO:0007669"/>
    <property type="project" value="InterPro"/>
</dbReference>
<dbReference type="EMBL" id="JMSE01000328">
    <property type="protein sequence ID" value="KDN70580.1"/>
    <property type="molecule type" value="Genomic_DNA"/>
</dbReference>
<evidence type="ECO:0000256" key="9">
    <source>
        <dbReference type="ARBA" id="ARBA00029498"/>
    </source>
</evidence>
<dbReference type="GO" id="GO:0008312">
    <property type="term" value="F:7S RNA binding"/>
    <property type="evidence" value="ECO:0007669"/>
    <property type="project" value="InterPro"/>
</dbReference>
<protein>
    <recommendedName>
        <fullName evidence="9 10">Signal recognition particle subunit SRP68</fullName>
        <shortName evidence="10">SRP68</shortName>
    </recommendedName>
</protein>
<comment type="caution">
    <text evidence="12">The sequence shown here is derived from an EMBL/GenBank/DDBJ whole genome shotgun (WGS) entry which is preliminary data.</text>
</comment>
<dbReference type="PIRSF" id="PIRSF038995">
    <property type="entry name" value="SRP68"/>
    <property type="match status" value="1"/>
</dbReference>
<dbReference type="GO" id="GO:0005730">
    <property type="term" value="C:nucleolus"/>
    <property type="evidence" value="ECO:0007669"/>
    <property type="project" value="UniProtKB-SubCell"/>
</dbReference>
<evidence type="ECO:0000256" key="6">
    <source>
        <dbReference type="ARBA" id="ARBA00023135"/>
    </source>
</evidence>
<dbReference type="Proteomes" id="UP000027238">
    <property type="component" value="Unassembled WGS sequence"/>
</dbReference>
<evidence type="ECO:0000256" key="4">
    <source>
        <dbReference type="ARBA" id="ARBA00022490"/>
    </source>
</evidence>
<keyword evidence="5 10" id="KW-0694">RNA-binding</keyword>
<evidence type="ECO:0000256" key="11">
    <source>
        <dbReference type="SAM" id="MobiDB-lite"/>
    </source>
</evidence>
<keyword evidence="13" id="KW-1185">Reference proteome</keyword>
<evidence type="ECO:0000256" key="1">
    <source>
        <dbReference type="ARBA" id="ARBA00004496"/>
    </source>
</evidence>
<keyword evidence="8 10" id="KW-0687">Ribonucleoprotein</keyword>
<dbReference type="PANTHER" id="PTHR12860">
    <property type="entry name" value="SIGNAL RECOGNITION PARTICLE 68 KDA PROTEIN"/>
    <property type="match status" value="1"/>
</dbReference>
<proteinExistence type="inferred from homology"/>
<dbReference type="GO" id="GO:0030942">
    <property type="term" value="F:endoplasmic reticulum signal peptide binding"/>
    <property type="evidence" value="ECO:0007669"/>
    <property type="project" value="InterPro"/>
</dbReference>
<evidence type="ECO:0000256" key="5">
    <source>
        <dbReference type="ARBA" id="ARBA00022884"/>
    </source>
</evidence>
<keyword evidence="6 10" id="KW-0733">Signal recognition particle</keyword>
<feature type="region of interest" description="Disordered" evidence="11">
    <location>
        <begin position="371"/>
        <end position="393"/>
    </location>
</feature>
<dbReference type="GO" id="GO:0005047">
    <property type="term" value="F:signal recognition particle binding"/>
    <property type="evidence" value="ECO:0007669"/>
    <property type="project" value="InterPro"/>
</dbReference>
<evidence type="ECO:0000256" key="2">
    <source>
        <dbReference type="ARBA" id="ARBA00004604"/>
    </source>
</evidence>
<name>A0A066XXA2_COLSU</name>
<dbReference type="InterPro" id="IPR026258">
    <property type="entry name" value="SRP68"/>
</dbReference>
<evidence type="ECO:0000256" key="10">
    <source>
        <dbReference type="PIRNR" id="PIRNR038995"/>
    </source>
</evidence>
<keyword evidence="7" id="KW-0539">Nucleus</keyword>
<comment type="similarity">
    <text evidence="3 10">Belongs to the SRP68 family.</text>
</comment>
<evidence type="ECO:0000256" key="3">
    <source>
        <dbReference type="ARBA" id="ARBA00009352"/>
    </source>
</evidence>
<comment type="subcellular location">
    <subcellularLocation>
        <location evidence="1 10">Cytoplasm</location>
    </subcellularLocation>
    <subcellularLocation>
        <location evidence="2">Nucleus</location>
        <location evidence="2">Nucleolus</location>
    </subcellularLocation>
</comment>
<dbReference type="AlphaFoldDB" id="A0A066XXA2"/>
<feature type="compositionally biased region" description="Polar residues" evidence="11">
    <location>
        <begin position="597"/>
        <end position="607"/>
    </location>
</feature>
<dbReference type="OMA" id="DERFIHI"/>
<dbReference type="InterPro" id="IPR034652">
    <property type="entry name" value="SRP68-RBD"/>
</dbReference>
<accession>A0A066XXA2</accession>
<evidence type="ECO:0000256" key="7">
    <source>
        <dbReference type="ARBA" id="ARBA00023242"/>
    </source>
</evidence>
<dbReference type="STRING" id="1173701.A0A066XXA2"/>
<dbReference type="InterPro" id="IPR038253">
    <property type="entry name" value="SRP68_N_sf"/>
</dbReference>
<dbReference type="eggNOG" id="KOG2460">
    <property type="taxonomic scope" value="Eukaryota"/>
</dbReference>
<dbReference type="PANTHER" id="PTHR12860:SF0">
    <property type="entry name" value="SIGNAL RECOGNITION PARTICLE SUBUNIT SRP68"/>
    <property type="match status" value="1"/>
</dbReference>
<comment type="function">
    <text evidence="10">Component of the signal recognition particle (SRP) complex, a ribonucleoprotein complex that mediates the cotranslational targeting of secretory and membrane proteins to the endoplasmic reticulum (ER). The SRP complex interacts with the signal sequence in nascent secretory and membrane proteins and directs them to the membrane of the ER.</text>
</comment>
<dbReference type="Pfam" id="PF16969">
    <property type="entry name" value="SRP68"/>
    <property type="match status" value="1"/>
</dbReference>
<dbReference type="OrthoDB" id="10255118at2759"/>
<feature type="compositionally biased region" description="Basic and acidic residues" evidence="11">
    <location>
        <begin position="378"/>
        <end position="393"/>
    </location>
</feature>
<feature type="region of interest" description="Disordered" evidence="11">
    <location>
        <begin position="583"/>
        <end position="615"/>
    </location>
</feature>